<comment type="caution">
    <text evidence="2">The sequence shown here is derived from an EMBL/GenBank/DDBJ whole genome shotgun (WGS) entry which is preliminary data.</text>
</comment>
<feature type="signal peptide" evidence="1">
    <location>
        <begin position="1"/>
        <end position="23"/>
    </location>
</feature>
<evidence type="ECO:0000313" key="3">
    <source>
        <dbReference type="Proteomes" id="UP000033047"/>
    </source>
</evidence>
<protein>
    <recommendedName>
        <fullName evidence="4">DUF4595 domain-containing protein</fullName>
    </recommendedName>
</protein>
<keyword evidence="1" id="KW-0732">Signal</keyword>
<dbReference type="SUPFAM" id="SSF160574">
    <property type="entry name" value="BT0923-like"/>
    <property type="match status" value="1"/>
</dbReference>
<evidence type="ECO:0000256" key="1">
    <source>
        <dbReference type="SAM" id="SignalP"/>
    </source>
</evidence>
<accession>A0A0F5JDY0</accession>
<dbReference type="EMBL" id="AQHV01000011">
    <property type="protein sequence ID" value="KKB55989.1"/>
    <property type="molecule type" value="Genomic_DNA"/>
</dbReference>
<dbReference type="STRING" id="927665.HMPREF1535_01962"/>
<name>A0A0F5JDY0_9BACT</name>
<dbReference type="RefSeq" id="WP_046145979.1">
    <property type="nucleotide sequence ID" value="NZ_KQ033912.1"/>
</dbReference>
<dbReference type="PATRIC" id="fig|927665.4.peg.2012"/>
<reference evidence="2 3" key="1">
    <citation type="submission" date="2013-04" db="EMBL/GenBank/DDBJ databases">
        <title>The Genome Sequence of Parabacteroides goldsteinii DSM 19448.</title>
        <authorList>
            <consortium name="The Broad Institute Genomics Platform"/>
            <person name="Earl A."/>
            <person name="Ward D."/>
            <person name="Feldgarden M."/>
            <person name="Gevers D."/>
            <person name="Martens E."/>
            <person name="Sakamoto M."/>
            <person name="Benno Y."/>
            <person name="Song Y."/>
            <person name="Liu C."/>
            <person name="Lee J."/>
            <person name="Bolanos M."/>
            <person name="Vaisanen M.L."/>
            <person name="Finegold S.M."/>
            <person name="Walker B."/>
            <person name="Young S."/>
            <person name="Zeng Q."/>
            <person name="Gargeya S."/>
            <person name="Fitzgerald M."/>
            <person name="Haas B."/>
            <person name="Abouelleil A."/>
            <person name="Allen A.W."/>
            <person name="Alvarado L."/>
            <person name="Arachchi H.M."/>
            <person name="Berlin A.M."/>
            <person name="Chapman S.B."/>
            <person name="Gainer-Dewar J."/>
            <person name="Goldberg J."/>
            <person name="Griggs A."/>
            <person name="Gujja S."/>
            <person name="Hansen M."/>
            <person name="Howarth C."/>
            <person name="Imamovic A."/>
            <person name="Ireland A."/>
            <person name="Larimer J."/>
            <person name="McCowan C."/>
            <person name="Murphy C."/>
            <person name="Pearson M."/>
            <person name="Poon T.W."/>
            <person name="Priest M."/>
            <person name="Roberts A."/>
            <person name="Saif S."/>
            <person name="Shea T."/>
            <person name="Sisk P."/>
            <person name="Sykes S."/>
            <person name="Wortman J."/>
            <person name="Nusbaum C."/>
            <person name="Birren B."/>
        </authorList>
    </citation>
    <scope>NUCLEOTIDE SEQUENCE [LARGE SCALE GENOMIC DNA]</scope>
    <source>
        <strain evidence="2 3">DSM 19448</strain>
    </source>
</reference>
<evidence type="ECO:0000313" key="2">
    <source>
        <dbReference type="EMBL" id="KKB55989.1"/>
    </source>
</evidence>
<proteinExistence type="predicted"/>
<dbReference type="HOGENOM" id="CLU_952629_0_0_10"/>
<dbReference type="AlphaFoldDB" id="A0A0F5JDY0"/>
<gene>
    <name evidence="2" type="ORF">HMPREF1535_01962</name>
</gene>
<dbReference type="Proteomes" id="UP000033047">
    <property type="component" value="Unassembled WGS sequence"/>
</dbReference>
<feature type="chain" id="PRO_5002489737" description="DUF4595 domain-containing protein" evidence="1">
    <location>
        <begin position="24"/>
        <end position="292"/>
    </location>
</feature>
<evidence type="ECO:0008006" key="4">
    <source>
        <dbReference type="Google" id="ProtNLM"/>
    </source>
</evidence>
<organism evidence="2 3">
    <name type="scientific">Parabacteroides goldsteinii DSM 19448 = WAL 12034</name>
    <dbReference type="NCBI Taxonomy" id="927665"/>
    <lineage>
        <taxon>Bacteria</taxon>
        <taxon>Pseudomonadati</taxon>
        <taxon>Bacteroidota</taxon>
        <taxon>Bacteroidia</taxon>
        <taxon>Bacteroidales</taxon>
        <taxon>Tannerellaceae</taxon>
        <taxon>Parabacteroides</taxon>
    </lineage>
</organism>
<sequence>MKRINCIHYIVACMLLMCITACDKENSTIEDEIPAAIKSDFSKRYPSAEITSFMNYSDGIDQIKFKDPEQNEALISYVNDSWKMTYTEISDIQQLPIEVQTSFLQAGYIGVQDIEIFKTERAGITRPLYTLHFTYPWKKYDNMQHYIYINDDGLYLRTLRCTPNDTRWFVNLPEDHFNFIHEKYKGAEIRGYMNDGEHEYFILHNDTIKHVFFHGEIATDRGFWRRTMYELSKDTPIPDNVAKVLKHDNPDFIYTNLYYIESEEGNSYLFQDKKRDDELGYTIGENLQPVEE</sequence>
<dbReference type="Gene3D" id="3.10.450.360">
    <property type="match status" value="1"/>
</dbReference>